<dbReference type="Proteomes" id="UP000237968">
    <property type="component" value="Unassembled WGS sequence"/>
</dbReference>
<name>A0A2S9XCT1_9BACT</name>
<keyword evidence="2 5" id="KW-0812">Transmembrane</keyword>
<dbReference type="PANTHER" id="PTHR22911:SF6">
    <property type="entry name" value="SOLUTE CARRIER FAMILY 35 MEMBER G1"/>
    <property type="match status" value="1"/>
</dbReference>
<evidence type="ECO:0000256" key="4">
    <source>
        <dbReference type="ARBA" id="ARBA00023136"/>
    </source>
</evidence>
<feature type="transmembrane region" description="Helical" evidence="5">
    <location>
        <begin position="59"/>
        <end position="80"/>
    </location>
</feature>
<comment type="subcellular location">
    <subcellularLocation>
        <location evidence="1">Membrane</location>
        <topology evidence="1">Multi-pass membrane protein</topology>
    </subcellularLocation>
</comment>
<keyword evidence="8" id="KW-1185">Reference proteome</keyword>
<comment type="caution">
    <text evidence="7">The sequence shown here is derived from an EMBL/GenBank/DDBJ whole genome shotgun (WGS) entry which is preliminary data.</text>
</comment>
<feature type="transmembrane region" description="Helical" evidence="5">
    <location>
        <begin position="259"/>
        <end position="276"/>
    </location>
</feature>
<dbReference type="SUPFAM" id="SSF103481">
    <property type="entry name" value="Multidrug resistance efflux transporter EmrE"/>
    <property type="match status" value="1"/>
</dbReference>
<dbReference type="Pfam" id="PF00892">
    <property type="entry name" value="EamA"/>
    <property type="match status" value="1"/>
</dbReference>
<organism evidence="7 8">
    <name type="scientific">Enhygromyxa salina</name>
    <dbReference type="NCBI Taxonomy" id="215803"/>
    <lineage>
        <taxon>Bacteria</taxon>
        <taxon>Pseudomonadati</taxon>
        <taxon>Myxococcota</taxon>
        <taxon>Polyangia</taxon>
        <taxon>Nannocystales</taxon>
        <taxon>Nannocystaceae</taxon>
        <taxon>Enhygromyxa</taxon>
    </lineage>
</organism>
<dbReference type="InterPro" id="IPR000620">
    <property type="entry name" value="EamA_dom"/>
</dbReference>
<gene>
    <name evidence="7" type="ORF">ENSA5_64060</name>
</gene>
<proteinExistence type="predicted"/>
<evidence type="ECO:0000259" key="6">
    <source>
        <dbReference type="Pfam" id="PF00892"/>
    </source>
</evidence>
<evidence type="ECO:0000256" key="2">
    <source>
        <dbReference type="ARBA" id="ARBA00022692"/>
    </source>
</evidence>
<keyword evidence="4 5" id="KW-0472">Membrane</keyword>
<dbReference type="PANTHER" id="PTHR22911">
    <property type="entry name" value="ACYL-MALONYL CONDENSING ENZYME-RELATED"/>
    <property type="match status" value="1"/>
</dbReference>
<dbReference type="EMBL" id="PVNK01000279">
    <property type="protein sequence ID" value="PRP90491.1"/>
    <property type="molecule type" value="Genomic_DNA"/>
</dbReference>
<keyword evidence="3 5" id="KW-1133">Transmembrane helix</keyword>
<evidence type="ECO:0000256" key="5">
    <source>
        <dbReference type="SAM" id="Phobius"/>
    </source>
</evidence>
<feature type="transmembrane region" description="Helical" evidence="5">
    <location>
        <begin position="205"/>
        <end position="223"/>
    </location>
</feature>
<dbReference type="AlphaFoldDB" id="A0A2S9XCT1"/>
<reference evidence="7 8" key="1">
    <citation type="submission" date="2018-03" db="EMBL/GenBank/DDBJ databases">
        <title>Draft Genome Sequences of the Obligatory Marine Myxobacteria Enhygromyxa salina SWB005.</title>
        <authorList>
            <person name="Poehlein A."/>
            <person name="Moghaddam J.A."/>
            <person name="Harms H."/>
            <person name="Alanjari M."/>
            <person name="Koenig G.M."/>
            <person name="Daniel R."/>
            <person name="Schaeberle T.F."/>
        </authorList>
    </citation>
    <scope>NUCLEOTIDE SEQUENCE [LARGE SCALE GENOMIC DNA]</scope>
    <source>
        <strain evidence="7 8">SWB005</strain>
    </source>
</reference>
<sequence>MLLATIAFAGMAAFVKVLREDGLTTSEVMFWRMAPGLVWVSIELRLRKQKLRPNAPWPVLLRSLAGLAAMSGYFYALRALTLIENAVLHLLQPVFVAVLAPLILGERLRRGAVLALLLALLGALVVVRPDLAWRANIPMLPLAAGAGAALCSALAHIMVRKSTARDSPELVVFWFTIAVSAAAVAVALGRGELAKLPAGLELGEAAWKITAMAGFGLAGQLLMTRAYGRAAAPLVAIVAYASIPASIVLDLAWGVRPGLDEALGSVLLVVAGALLVRGRSM</sequence>
<accession>A0A2S9XCT1</accession>
<feature type="transmembrane region" description="Helical" evidence="5">
    <location>
        <begin position="230"/>
        <end position="253"/>
    </location>
</feature>
<feature type="transmembrane region" description="Helical" evidence="5">
    <location>
        <begin position="171"/>
        <end position="189"/>
    </location>
</feature>
<evidence type="ECO:0000256" key="3">
    <source>
        <dbReference type="ARBA" id="ARBA00022989"/>
    </source>
</evidence>
<feature type="domain" description="EamA" evidence="6">
    <location>
        <begin position="1"/>
        <end position="127"/>
    </location>
</feature>
<feature type="transmembrane region" description="Helical" evidence="5">
    <location>
        <begin position="86"/>
        <end position="104"/>
    </location>
</feature>
<dbReference type="GO" id="GO:0016020">
    <property type="term" value="C:membrane"/>
    <property type="evidence" value="ECO:0007669"/>
    <property type="project" value="UniProtKB-SubCell"/>
</dbReference>
<evidence type="ECO:0000256" key="1">
    <source>
        <dbReference type="ARBA" id="ARBA00004141"/>
    </source>
</evidence>
<evidence type="ECO:0000313" key="7">
    <source>
        <dbReference type="EMBL" id="PRP90491.1"/>
    </source>
</evidence>
<evidence type="ECO:0000313" key="8">
    <source>
        <dbReference type="Proteomes" id="UP000237968"/>
    </source>
</evidence>
<feature type="transmembrane region" description="Helical" evidence="5">
    <location>
        <begin position="139"/>
        <end position="159"/>
    </location>
</feature>
<dbReference type="InterPro" id="IPR037185">
    <property type="entry name" value="EmrE-like"/>
</dbReference>
<protein>
    <submittedName>
        <fullName evidence="7">EamA-like transporter family protein</fullName>
    </submittedName>
</protein>
<feature type="transmembrane region" description="Helical" evidence="5">
    <location>
        <begin position="111"/>
        <end position="127"/>
    </location>
</feature>